<evidence type="ECO:0000313" key="2">
    <source>
        <dbReference type="Proteomes" id="UP000028681"/>
    </source>
</evidence>
<proteinExistence type="predicted"/>
<gene>
    <name evidence="1" type="ORF">ETEE_0242</name>
</gene>
<protein>
    <submittedName>
        <fullName evidence="1">Uncharacterized protein</fullName>
    </submittedName>
</protein>
<name>A0A076LIK8_9GAMM</name>
<dbReference type="Proteomes" id="UP000028681">
    <property type="component" value="Chromosome"/>
</dbReference>
<dbReference type="KEGG" id="ete:ETEE_0242"/>
<accession>A0A076LIK8</accession>
<sequence>MTNSLYEENNNIMYDHCMLFSIGMYPNRLIKPESVVIKLAIV</sequence>
<organism evidence="1 2">
    <name type="scientific">Edwardsiella anguillarum ET080813</name>
    <dbReference type="NCBI Taxonomy" id="667120"/>
    <lineage>
        <taxon>Bacteria</taxon>
        <taxon>Pseudomonadati</taxon>
        <taxon>Pseudomonadota</taxon>
        <taxon>Gammaproteobacteria</taxon>
        <taxon>Enterobacterales</taxon>
        <taxon>Hafniaceae</taxon>
        <taxon>Edwardsiella</taxon>
    </lineage>
</organism>
<reference evidence="1 2" key="1">
    <citation type="journal article" date="2012" name="PLoS ONE">
        <title>Edwardsiella comparative phylogenomics reveal the new intra/inter-species taxonomic relationships, virulence evolution and niche adaptation mechanisms.</title>
        <authorList>
            <person name="Yang M."/>
            <person name="Lv Y."/>
            <person name="Xiao J."/>
            <person name="Wu H."/>
            <person name="Zheng H."/>
            <person name="Liu Q."/>
            <person name="Zhang Y."/>
            <person name="Wang Q."/>
        </authorList>
    </citation>
    <scope>NUCLEOTIDE SEQUENCE [LARGE SCALE GENOMIC DNA]</scope>
    <source>
        <strain evidence="2">080813</strain>
    </source>
</reference>
<evidence type="ECO:0000313" key="1">
    <source>
        <dbReference type="EMBL" id="AIJ06722.1"/>
    </source>
</evidence>
<dbReference type="HOGENOM" id="CLU_3250732_0_0_6"/>
<dbReference type="EMBL" id="CP006664">
    <property type="protein sequence ID" value="AIJ06722.1"/>
    <property type="molecule type" value="Genomic_DNA"/>
</dbReference>
<dbReference type="AlphaFoldDB" id="A0A076LIK8"/>